<evidence type="ECO:0000313" key="3">
    <source>
        <dbReference type="Proteomes" id="UP000617628"/>
    </source>
</evidence>
<feature type="compositionally biased region" description="Low complexity" evidence="1">
    <location>
        <begin position="74"/>
        <end position="99"/>
    </location>
</feature>
<dbReference type="Proteomes" id="UP000617628">
    <property type="component" value="Unassembled WGS sequence"/>
</dbReference>
<reference evidence="2" key="1">
    <citation type="submission" date="2021-01" db="EMBL/GenBank/DDBJ databases">
        <title>Modified the classification status of verrucomicrobia.</title>
        <authorList>
            <person name="Feng X."/>
        </authorList>
    </citation>
    <scope>NUCLEOTIDE SEQUENCE</scope>
    <source>
        <strain evidence="2">KCTC 13126</strain>
    </source>
</reference>
<comment type="caution">
    <text evidence="2">The sequence shown here is derived from an EMBL/GenBank/DDBJ whole genome shotgun (WGS) entry which is preliminary data.</text>
</comment>
<name>A0A934RX74_9BACT</name>
<dbReference type="RefSeq" id="WP_200356657.1">
    <property type="nucleotide sequence ID" value="NZ_JAENIL010000030.1"/>
</dbReference>
<sequence length="444" mass="47604">MSQDSTPAGTQIKLLVNTASEAVSVIREKYGEMARVLSVKQVEAGGLKRLVSKPKLEVIVEITGDASSPKPEASKPATQEAQAAAPSAAAQEKAPEQQAVSEEPSATAPLNKSPIGDLYSKSESSESSGDYFAQFEAETPAPESEDAKAPEIAQSEAPLGSAANPVQRGTLDAVQRAISMLESIGFDRSLIERVRSEVDFRDIGTLPTMDLYAKICDWLRVHFPHTERPNLNHRRAFIGCSGVGKTSALCKMLSADVFLNGLAPSVLKVDSDLPNPSDGLEVFCDIMGVGLARSASEVGEIGPERPLLVDMPGYSLEDRSSIDSCRENLDALGIDERILVVNAAYEAELIADMLAAGESIGANKVVFTHVEETRKAGKLWKFLLNRRMQPLFFSEGPNPAGEYTMETYSYLLERSFPNGRELAASAKRRGSVAATQPGGASIKS</sequence>
<organism evidence="2 3">
    <name type="scientific">Pelagicoccus mobilis</name>
    <dbReference type="NCBI Taxonomy" id="415221"/>
    <lineage>
        <taxon>Bacteria</taxon>
        <taxon>Pseudomonadati</taxon>
        <taxon>Verrucomicrobiota</taxon>
        <taxon>Opitutia</taxon>
        <taxon>Puniceicoccales</taxon>
        <taxon>Pelagicoccaceae</taxon>
        <taxon>Pelagicoccus</taxon>
    </lineage>
</organism>
<dbReference type="SUPFAM" id="SSF52540">
    <property type="entry name" value="P-loop containing nucleoside triphosphate hydrolases"/>
    <property type="match status" value="1"/>
</dbReference>
<gene>
    <name evidence="2" type="ORF">JIN87_16320</name>
</gene>
<accession>A0A934RX74</accession>
<proteinExistence type="predicted"/>
<dbReference type="InterPro" id="IPR027417">
    <property type="entry name" value="P-loop_NTPase"/>
</dbReference>
<evidence type="ECO:0000256" key="1">
    <source>
        <dbReference type="SAM" id="MobiDB-lite"/>
    </source>
</evidence>
<evidence type="ECO:0008006" key="4">
    <source>
        <dbReference type="Google" id="ProtNLM"/>
    </source>
</evidence>
<feature type="region of interest" description="Disordered" evidence="1">
    <location>
        <begin position="66"/>
        <end position="164"/>
    </location>
</feature>
<dbReference type="Gene3D" id="3.40.50.300">
    <property type="entry name" value="P-loop containing nucleotide triphosphate hydrolases"/>
    <property type="match status" value="1"/>
</dbReference>
<protein>
    <recommendedName>
        <fullName evidence="4">SRP54-type proteins GTP-binding domain-containing protein</fullName>
    </recommendedName>
</protein>
<dbReference type="EMBL" id="JAENIL010000030">
    <property type="protein sequence ID" value="MBK1878447.1"/>
    <property type="molecule type" value="Genomic_DNA"/>
</dbReference>
<dbReference type="AlphaFoldDB" id="A0A934RX74"/>
<keyword evidence="3" id="KW-1185">Reference proteome</keyword>
<evidence type="ECO:0000313" key="2">
    <source>
        <dbReference type="EMBL" id="MBK1878447.1"/>
    </source>
</evidence>